<dbReference type="PANTHER" id="PTHR30461:SF23">
    <property type="entry name" value="DNA RECOMBINASE-RELATED"/>
    <property type="match status" value="1"/>
</dbReference>
<dbReference type="PROSITE" id="PS51736">
    <property type="entry name" value="RECOMBINASES_3"/>
    <property type="match status" value="1"/>
</dbReference>
<dbReference type="GO" id="GO:0000150">
    <property type="term" value="F:DNA strand exchange activity"/>
    <property type="evidence" value="ECO:0007669"/>
    <property type="project" value="InterPro"/>
</dbReference>
<organism evidence="3 4">
    <name type="scientific">Mycolicibacter kumamotonensis</name>
    <dbReference type="NCBI Taxonomy" id="354243"/>
    <lineage>
        <taxon>Bacteria</taxon>
        <taxon>Bacillati</taxon>
        <taxon>Actinomycetota</taxon>
        <taxon>Actinomycetes</taxon>
        <taxon>Mycobacteriales</taxon>
        <taxon>Mycobacteriaceae</taxon>
        <taxon>Mycolicibacter</taxon>
    </lineage>
</organism>
<dbReference type="GO" id="GO:0003677">
    <property type="term" value="F:DNA binding"/>
    <property type="evidence" value="ECO:0007669"/>
    <property type="project" value="InterPro"/>
</dbReference>
<dbReference type="Gene3D" id="3.40.50.1390">
    <property type="entry name" value="Resolvase, N-terminal catalytic domain"/>
    <property type="match status" value="1"/>
</dbReference>
<dbReference type="InterPro" id="IPR011109">
    <property type="entry name" value="DNA_bind_recombinase_dom"/>
</dbReference>
<dbReference type="PATRIC" id="fig|354243.3.peg.4912"/>
<name>A0A1B8S9H5_9MYCO</name>
<feature type="domain" description="Resolvase/invertase-type recombinase catalytic" evidence="1">
    <location>
        <begin position="2"/>
        <end position="148"/>
    </location>
</feature>
<reference evidence="3 4" key="1">
    <citation type="submission" date="2015-06" db="EMBL/GenBank/DDBJ databases">
        <title>Genome sequence of Mycobacterium kumamotonense strain Roo.</title>
        <authorList>
            <person name="Greninger A.L."/>
            <person name="Cunningham G."/>
            <person name="Miller S."/>
        </authorList>
    </citation>
    <scope>NUCLEOTIDE SEQUENCE [LARGE SCALE GENOMIC DNA]</scope>
    <source>
        <strain evidence="3 4">Roo</strain>
    </source>
</reference>
<dbReference type="SUPFAM" id="SSF53041">
    <property type="entry name" value="Resolvase-like"/>
    <property type="match status" value="1"/>
</dbReference>
<evidence type="ECO:0000259" key="2">
    <source>
        <dbReference type="PROSITE" id="PS51737"/>
    </source>
</evidence>
<dbReference type="RefSeq" id="WP_065289776.1">
    <property type="nucleotide sequence ID" value="NZ_LFOE01000101.1"/>
</dbReference>
<comment type="caution">
    <text evidence="3">The sequence shown here is derived from an EMBL/GenBank/DDBJ whole genome shotgun (WGS) entry which is preliminary data.</text>
</comment>
<dbReference type="PANTHER" id="PTHR30461">
    <property type="entry name" value="DNA-INVERTASE FROM LAMBDOID PROPHAGE"/>
    <property type="match status" value="1"/>
</dbReference>
<proteinExistence type="predicted"/>
<dbReference type="AlphaFoldDB" id="A0A1B8S9H5"/>
<dbReference type="EMBL" id="LFOE01000101">
    <property type="protein sequence ID" value="OBY29322.1"/>
    <property type="molecule type" value="Genomic_DNA"/>
</dbReference>
<evidence type="ECO:0000259" key="1">
    <source>
        <dbReference type="PROSITE" id="PS51736"/>
    </source>
</evidence>
<dbReference type="InterPro" id="IPR006119">
    <property type="entry name" value="Resolv_N"/>
</dbReference>
<accession>A0A1B8S9H5</accession>
<dbReference type="InterPro" id="IPR038109">
    <property type="entry name" value="DNA_bind_recomb_sf"/>
</dbReference>
<protein>
    <submittedName>
        <fullName evidence="3">Serine recombinase</fullName>
    </submittedName>
</protein>
<dbReference type="InterPro" id="IPR050639">
    <property type="entry name" value="SSR_resolvase"/>
</dbReference>
<dbReference type="Pfam" id="PF00239">
    <property type="entry name" value="Resolvase"/>
    <property type="match status" value="1"/>
</dbReference>
<dbReference type="Pfam" id="PF07508">
    <property type="entry name" value="Recombinase"/>
    <property type="match status" value="1"/>
</dbReference>
<evidence type="ECO:0000313" key="3">
    <source>
        <dbReference type="EMBL" id="OBY29322.1"/>
    </source>
</evidence>
<keyword evidence="4" id="KW-1185">Reference proteome</keyword>
<dbReference type="Gene3D" id="3.90.1750.20">
    <property type="entry name" value="Putative Large Serine Recombinase, Chain B, Domain 2"/>
    <property type="match status" value="1"/>
</dbReference>
<dbReference type="CDD" id="cd00338">
    <property type="entry name" value="Ser_Recombinase"/>
    <property type="match status" value="1"/>
</dbReference>
<evidence type="ECO:0000313" key="4">
    <source>
        <dbReference type="Proteomes" id="UP000092668"/>
    </source>
</evidence>
<dbReference type="PROSITE" id="PS51737">
    <property type="entry name" value="RECOMBINASE_DNA_BIND"/>
    <property type="match status" value="1"/>
</dbReference>
<dbReference type="OrthoDB" id="4500247at2"/>
<dbReference type="Proteomes" id="UP000092668">
    <property type="component" value="Unassembled WGS sequence"/>
</dbReference>
<dbReference type="SMART" id="SM00857">
    <property type="entry name" value="Resolvase"/>
    <property type="match status" value="1"/>
</dbReference>
<dbReference type="InterPro" id="IPR036162">
    <property type="entry name" value="Resolvase-like_N_sf"/>
</dbReference>
<feature type="domain" description="Recombinase" evidence="2">
    <location>
        <begin position="155"/>
        <end position="268"/>
    </location>
</feature>
<sequence length="464" mass="50841">MRAAVYTRISVDRAGESLGVQRQLDDCRALADTLGWTVTETFTDNDRSATSGKPRPGFEALLATMAAGEVDAVLAWHPDRLYRRLSDLSRLLDVAKGVEFRTVTAGEMDLSTPTGRMVASIMGAVATAEVEHAGDRKRRAARQLAESGAPKWRRAFGYLDTPNGPVPDPKVAPLVKEAYAAVLAGASLNDVCRLWNDADALTINGKRWTPPQVSNYLRKPRNAGLRTYQADPHECRRDDVVGRGTWAPLVDESLFWSVQAVLGDRKRRPGPKSVRRHLLTGVLQCGKPGCGGTLSALQQQNRELAYVCKRCRGVSIRQSHIEPMIYQLVAGALAAPDAVDLLKAEQHDTAEAEALRTERATLTARLDEIADERADGLLTGAQARRATDRINEKLAAIEARQADQERLRVFDGIPLGTTEVAAAVEKLSPDRLRAVMDVLMTVTVMPVGKGGKEFKPERVKVKWR</sequence>
<gene>
    <name evidence="3" type="ORF">ACT18_23655</name>
</gene>